<proteinExistence type="predicted"/>
<dbReference type="Proteomes" id="UP000053424">
    <property type="component" value="Unassembled WGS sequence"/>
</dbReference>
<evidence type="ECO:0000256" key="1">
    <source>
        <dbReference type="SAM" id="Coils"/>
    </source>
</evidence>
<protein>
    <submittedName>
        <fullName evidence="3">Uncharacterized protein</fullName>
    </submittedName>
</protein>
<feature type="compositionally biased region" description="Polar residues" evidence="2">
    <location>
        <begin position="672"/>
        <end position="684"/>
    </location>
</feature>
<name>A0A0C3BIZ6_HEBCY</name>
<feature type="compositionally biased region" description="Low complexity" evidence="2">
    <location>
        <begin position="96"/>
        <end position="110"/>
    </location>
</feature>
<feature type="compositionally biased region" description="Acidic residues" evidence="2">
    <location>
        <begin position="491"/>
        <end position="508"/>
    </location>
</feature>
<dbReference type="EMBL" id="KN831803">
    <property type="protein sequence ID" value="KIM36655.1"/>
    <property type="molecule type" value="Genomic_DNA"/>
</dbReference>
<evidence type="ECO:0000313" key="4">
    <source>
        <dbReference type="Proteomes" id="UP000053424"/>
    </source>
</evidence>
<evidence type="ECO:0000256" key="2">
    <source>
        <dbReference type="SAM" id="MobiDB-lite"/>
    </source>
</evidence>
<feature type="compositionally biased region" description="Low complexity" evidence="2">
    <location>
        <begin position="519"/>
        <end position="548"/>
    </location>
</feature>
<evidence type="ECO:0000313" key="3">
    <source>
        <dbReference type="EMBL" id="KIM36655.1"/>
    </source>
</evidence>
<feature type="compositionally biased region" description="Low complexity" evidence="2">
    <location>
        <begin position="625"/>
        <end position="645"/>
    </location>
</feature>
<feature type="region of interest" description="Disordered" evidence="2">
    <location>
        <begin position="360"/>
        <end position="564"/>
    </location>
</feature>
<feature type="compositionally biased region" description="Polar residues" evidence="2">
    <location>
        <begin position="111"/>
        <end position="125"/>
    </location>
</feature>
<feature type="compositionally biased region" description="Low complexity" evidence="2">
    <location>
        <begin position="65"/>
        <end position="87"/>
    </location>
</feature>
<dbReference type="HOGENOM" id="CLU_021799_0_0_1"/>
<feature type="region of interest" description="Disordered" evidence="2">
    <location>
        <begin position="1"/>
        <end position="193"/>
    </location>
</feature>
<sequence length="748" mass="76864">MSTTDNAPPSSFPSTFSRASSTAAISSSTPTTTAKSKRWSLNIVSPQPTSVPRPLHLSAGLVVASTPNSPSHSPSPGNVNSQLPSGWSKGGGGGIDSPSSASPAPSPSSSMTNIPANSDSPSRPNFSKRDSVDSLGLVRSPLSISSFDGGGSGGLERSSSLGGRRSKPLRSPAAGERSSTGTLEAKERPPVTLAEKHSELLHFIAQKESKCLELRSQLASHEAELLQLKRKWERIVNRGFEKALSPSNSSAASANSPATTTSLPATTTSPSSSPSSAFHPYSFSSNSSSSPATAGVDGMLEGIKGGVQGVSRLIAAGLGSIAQVVPAEQTAQSSSAAPLPLMLGGAPTNKRMSLMSISKVMNGTGHGHGQKESQSSTSTTSSFASSSLLSASSGTSATSASISGSSTSGNTTKRSAELETETESDFGDFEDGSSVQSHSHSHNTTQREQVLMVHDTGATPTMSPNPAFQRRRGPNDSETSNPDFQQPFGDGGEEKEDFDWDDGWEDSPGEAQASDREMTLSLASSSSLIAADSKSAAATTTTTTTTTTRIVGTHAGPKSPLAPMSAIPTGLASIAGAAPTAEQMSSWVGSVGKRWDEIKGSTTFTKNQKRASVLFSDMQQSLVSALASPGPSPASASASASSTAPYYSITPTTTAAGKVKVSSPPSSSSSKAHSTFHSQPQTQRGMSTSLLDDSDDESFGESGGDAGVDNTVRLAPVMVPDSKGVNRGPIQAKEKAKAKVDDDDEWNW</sequence>
<reference evidence="3 4" key="1">
    <citation type="submission" date="2014-04" db="EMBL/GenBank/DDBJ databases">
        <authorList>
            <consortium name="DOE Joint Genome Institute"/>
            <person name="Kuo A."/>
            <person name="Gay G."/>
            <person name="Dore J."/>
            <person name="Kohler A."/>
            <person name="Nagy L.G."/>
            <person name="Floudas D."/>
            <person name="Copeland A."/>
            <person name="Barry K.W."/>
            <person name="Cichocki N."/>
            <person name="Veneault-Fourrey C."/>
            <person name="LaButti K."/>
            <person name="Lindquist E.A."/>
            <person name="Lipzen A."/>
            <person name="Lundell T."/>
            <person name="Morin E."/>
            <person name="Murat C."/>
            <person name="Sun H."/>
            <person name="Tunlid A."/>
            <person name="Henrissat B."/>
            <person name="Grigoriev I.V."/>
            <person name="Hibbett D.S."/>
            <person name="Martin F."/>
            <person name="Nordberg H.P."/>
            <person name="Cantor M.N."/>
            <person name="Hua S.X."/>
        </authorList>
    </citation>
    <scope>NUCLEOTIDE SEQUENCE [LARGE SCALE GENOMIC DNA]</scope>
    <source>
        <strain evidence="4">h7</strain>
    </source>
</reference>
<organism evidence="3 4">
    <name type="scientific">Hebeloma cylindrosporum</name>
    <dbReference type="NCBI Taxonomy" id="76867"/>
    <lineage>
        <taxon>Eukaryota</taxon>
        <taxon>Fungi</taxon>
        <taxon>Dikarya</taxon>
        <taxon>Basidiomycota</taxon>
        <taxon>Agaricomycotina</taxon>
        <taxon>Agaricomycetes</taxon>
        <taxon>Agaricomycetidae</taxon>
        <taxon>Agaricales</taxon>
        <taxon>Agaricineae</taxon>
        <taxon>Hymenogastraceae</taxon>
        <taxon>Hebeloma</taxon>
    </lineage>
</organism>
<feature type="region of interest" description="Disordered" evidence="2">
    <location>
        <begin position="243"/>
        <end position="293"/>
    </location>
</feature>
<accession>A0A0C3BIZ6</accession>
<gene>
    <name evidence="3" type="ORF">M413DRAFT_448998</name>
</gene>
<feature type="compositionally biased region" description="Basic and acidic residues" evidence="2">
    <location>
        <begin position="184"/>
        <end position="193"/>
    </location>
</feature>
<dbReference type="OrthoDB" id="3204900at2759"/>
<feature type="coiled-coil region" evidence="1">
    <location>
        <begin position="204"/>
        <end position="231"/>
    </location>
</feature>
<feature type="compositionally biased region" description="Acidic residues" evidence="2">
    <location>
        <begin position="418"/>
        <end position="431"/>
    </location>
</feature>
<feature type="compositionally biased region" description="Low complexity" evidence="2">
    <location>
        <begin position="7"/>
        <end position="34"/>
    </location>
</feature>
<feature type="region of interest" description="Disordered" evidence="2">
    <location>
        <begin position="625"/>
        <end position="748"/>
    </location>
</feature>
<reference evidence="4" key="2">
    <citation type="submission" date="2015-01" db="EMBL/GenBank/DDBJ databases">
        <title>Evolutionary Origins and Diversification of the Mycorrhizal Mutualists.</title>
        <authorList>
            <consortium name="DOE Joint Genome Institute"/>
            <consortium name="Mycorrhizal Genomics Consortium"/>
            <person name="Kohler A."/>
            <person name="Kuo A."/>
            <person name="Nagy L.G."/>
            <person name="Floudas D."/>
            <person name="Copeland A."/>
            <person name="Barry K.W."/>
            <person name="Cichocki N."/>
            <person name="Veneault-Fourrey C."/>
            <person name="LaButti K."/>
            <person name="Lindquist E.A."/>
            <person name="Lipzen A."/>
            <person name="Lundell T."/>
            <person name="Morin E."/>
            <person name="Murat C."/>
            <person name="Riley R."/>
            <person name="Ohm R."/>
            <person name="Sun H."/>
            <person name="Tunlid A."/>
            <person name="Henrissat B."/>
            <person name="Grigoriev I.V."/>
            <person name="Hibbett D.S."/>
            <person name="Martin F."/>
        </authorList>
    </citation>
    <scope>NUCLEOTIDE SEQUENCE [LARGE SCALE GENOMIC DNA]</scope>
    <source>
        <strain evidence="4">h7</strain>
    </source>
</reference>
<dbReference type="AlphaFoldDB" id="A0A0C3BIZ6"/>
<keyword evidence="4" id="KW-1185">Reference proteome</keyword>
<dbReference type="STRING" id="686832.A0A0C3BIZ6"/>
<feature type="compositionally biased region" description="Polar residues" evidence="2">
    <location>
        <begin position="433"/>
        <end position="448"/>
    </location>
</feature>
<feature type="compositionally biased region" description="Low complexity" evidence="2">
    <location>
        <begin position="658"/>
        <end position="671"/>
    </location>
</feature>
<feature type="compositionally biased region" description="Low complexity" evidence="2">
    <location>
        <begin position="373"/>
        <end position="412"/>
    </location>
</feature>
<keyword evidence="1" id="KW-0175">Coiled coil</keyword>